<keyword evidence="7 10" id="KW-1133">Transmembrane helix</keyword>
<reference evidence="12 13" key="5">
    <citation type="journal article" date="2010" name="Appl. Environ. Microbiol.">
        <title>phrR-like gene praR of Azorhizobium caulinodans ORS571 is essential for symbiosis with Sesbania rostrata and is involved in expression of reb genes.</title>
        <authorList>
            <person name="Akiba N."/>
            <person name="Aono T."/>
            <person name="Toyazaki H."/>
            <person name="Sato S."/>
            <person name="Oyaizu H."/>
        </authorList>
    </citation>
    <scope>NUCLEOTIDE SEQUENCE [LARGE SCALE GENOMIC DNA]</scope>
    <source>
        <strain evidence="13">ATCC 43989 / DSM 5975 / JCM 20966 / LMG 6465 / NBRC 14845 / NCIMB 13405 / ORS 571</strain>
    </source>
</reference>
<dbReference type="InterPro" id="IPR003663">
    <property type="entry name" value="Sugar/inositol_transpt"/>
</dbReference>
<keyword evidence="4" id="KW-1003">Cell membrane</keyword>
<dbReference type="NCBIfam" id="TIGR00879">
    <property type="entry name" value="SP"/>
    <property type="match status" value="1"/>
</dbReference>
<sequence length="455" mass="47880">MIYLIASIAGIAGLLFGFDEGVIAGALHLLRAEFTISPLAEGLMTATVPFGAIGGALLAGWLAGPMGRRKLLLGAALLFVFGALLSAVATSLAHVCIARLLLGLAIGVAAMIAPLYISETAPARIRGMLVSIYQLAITLGILGAYLVGYVFSDSWRTMFATGMVPGLILFFGVVVLSDTPRWLVLRGRRDEARAVIARTQGLPRDHRDVVAELREIEKAAAADEAQGGWRDLLSPTVRPALVVGMGLFLLQQLSGINAVIYFAPTVFRLSGFDNTSTQMLATVGVGCVNVLMTFVAMGLIDRIGRRKLMFIGFAGAALSLGMIAVAAGTGASDLQALALVGLLLYIAAFAVAIGPLPWVMMSEIFPLHLRGPGMSAASITNWVFNFIVVLTFPVLVEAIGLAGVFGIYALVCLAGLVFTARLVPETSQVSLEEIEAHLKAGKPFSALATRAPDRT</sequence>
<feature type="domain" description="Major facilitator superfamily (MFS) profile" evidence="11">
    <location>
        <begin position="5"/>
        <end position="427"/>
    </location>
</feature>
<feature type="transmembrane region" description="Helical" evidence="10">
    <location>
        <begin position="373"/>
        <end position="392"/>
    </location>
</feature>
<reference evidence="12 13" key="1">
    <citation type="journal article" date="2007" name="Appl. Environ. Microbiol.">
        <title>Rhizobial factors required for stem nodule maturation and maintenance in Sesbania rostrata-Azorhizobium caulinodans ORS571 symbiosis.</title>
        <authorList>
            <person name="Suzuki S."/>
            <person name="Aono T."/>
            <person name="Lee KB."/>
            <person name="Suzuki T."/>
            <person name="Liu CT."/>
            <person name="Miwa H."/>
            <person name="Wakao S."/>
            <person name="Iki T."/>
            <person name="Oyaizu H."/>
        </authorList>
    </citation>
    <scope>NUCLEOTIDE SEQUENCE [LARGE SCALE GENOMIC DNA]</scope>
    <source>
        <strain evidence="13">ATCC 43989 / DSM 5975 / JCM 20966 / LMG 6465 / NBRC 14845 / NCIMB 13405 / ORS 571</strain>
    </source>
</reference>
<dbReference type="PANTHER" id="PTHR48020">
    <property type="entry name" value="PROTON MYO-INOSITOL COTRANSPORTER"/>
    <property type="match status" value="1"/>
</dbReference>
<evidence type="ECO:0000256" key="8">
    <source>
        <dbReference type="ARBA" id="ARBA00023136"/>
    </source>
</evidence>
<feature type="transmembrane region" description="Helical" evidence="10">
    <location>
        <begin position="71"/>
        <end position="91"/>
    </location>
</feature>
<dbReference type="AlphaFoldDB" id="A8I0G5"/>
<dbReference type="HOGENOM" id="CLU_001265_30_5_5"/>
<dbReference type="eggNOG" id="COG2814">
    <property type="taxonomic scope" value="Bacteria"/>
</dbReference>
<dbReference type="PROSITE" id="PS00216">
    <property type="entry name" value="SUGAR_TRANSPORT_1"/>
    <property type="match status" value="1"/>
</dbReference>
<name>A8I0G5_AZOC5</name>
<feature type="transmembrane region" description="Helical" evidence="10">
    <location>
        <begin position="240"/>
        <end position="263"/>
    </location>
</feature>
<evidence type="ECO:0000256" key="4">
    <source>
        <dbReference type="ARBA" id="ARBA00022475"/>
    </source>
</evidence>
<protein>
    <submittedName>
        <fullName evidence="12">Sugar transporter</fullName>
    </submittedName>
</protein>
<comment type="subcellular location">
    <subcellularLocation>
        <location evidence="1">Cell membrane</location>
        <topology evidence="1">Multi-pass membrane protein</topology>
    </subcellularLocation>
</comment>
<feature type="transmembrane region" description="Helical" evidence="10">
    <location>
        <begin position="129"/>
        <end position="151"/>
    </location>
</feature>
<dbReference type="PROSITE" id="PS00217">
    <property type="entry name" value="SUGAR_TRANSPORT_2"/>
    <property type="match status" value="1"/>
</dbReference>
<keyword evidence="8 10" id="KW-0472">Membrane</keyword>
<proteinExistence type="inferred from homology"/>
<reference evidence="12 13" key="3">
    <citation type="journal article" date="2008" name="BMC Genomics">
        <title>The genome of the versatile nitrogen fixer Azorhizobium caulinodans ORS571.</title>
        <authorList>
            <person name="Lee KB."/>
            <person name="Backer P.D."/>
            <person name="Aono T."/>
            <person name="Liu CT."/>
            <person name="Suzuki S."/>
            <person name="Suzuki T."/>
            <person name="Kaneko T."/>
            <person name="Yamada M."/>
            <person name="Tabata S."/>
            <person name="Kupfer D.M."/>
            <person name="Najar F.Z."/>
            <person name="Wiley G.B."/>
            <person name="Roe B."/>
            <person name="Binnewies T.T."/>
            <person name="Ussery D.W."/>
            <person name="D'Haeze W."/>
            <person name="Herder J.D."/>
            <person name="Gevers D."/>
            <person name="Vereecke D."/>
            <person name="Holsters M."/>
            <person name="Oyaizu H."/>
        </authorList>
    </citation>
    <scope>NUCLEOTIDE SEQUENCE [LARGE SCALE GENOMIC DNA]</scope>
    <source>
        <strain evidence="13">ATCC 43989 / DSM 5975 / JCM 20966 / LMG 6465 / NBRC 14845 / NCIMB 13405 / ORS 571</strain>
    </source>
</reference>
<evidence type="ECO:0000313" key="12">
    <source>
        <dbReference type="EMBL" id="BAF87253.1"/>
    </source>
</evidence>
<evidence type="ECO:0000256" key="5">
    <source>
        <dbReference type="ARBA" id="ARBA00022597"/>
    </source>
</evidence>
<dbReference type="Proteomes" id="UP000000270">
    <property type="component" value="Chromosome"/>
</dbReference>
<keyword evidence="3 9" id="KW-0813">Transport</keyword>
<dbReference type="GO" id="GO:0022857">
    <property type="term" value="F:transmembrane transporter activity"/>
    <property type="evidence" value="ECO:0007669"/>
    <property type="project" value="InterPro"/>
</dbReference>
<reference evidence="12 13" key="4">
    <citation type="journal article" date="2009" name="Appl. Environ. Microbiol.">
        <title>Comparative genome-wide transcriptional profiling of Azorhizobium caulinodans ORS571 grown under free-living and symbiotic conditions.</title>
        <authorList>
            <person name="Tsukada S."/>
            <person name="Aono T."/>
            <person name="Akiba N."/>
            <person name="Lee KB."/>
            <person name="Liu CT."/>
            <person name="Toyazaki H."/>
            <person name="Oyaizu H."/>
        </authorList>
    </citation>
    <scope>NUCLEOTIDE SEQUENCE [LARGE SCALE GENOMIC DNA]</scope>
    <source>
        <strain evidence="13">ATCC 43989 / DSM 5975 / JCM 20966 / LMG 6465 / NBRC 14845 / NCIMB 13405 / ORS 571</strain>
    </source>
</reference>
<evidence type="ECO:0000256" key="10">
    <source>
        <dbReference type="SAM" id="Phobius"/>
    </source>
</evidence>
<dbReference type="STRING" id="438753.AZC_1255"/>
<reference evidence="12 13" key="6">
    <citation type="journal article" date="2011" name="Appl. Environ. Microbiol.">
        <title>Involvement of the azorhizobial chromosome partition gene (parA) in the onset of bacteroid differentiation during Sesbania rostrata stem nodule development.</title>
        <authorList>
            <person name="Liu CT."/>
            <person name="Lee KB."/>
            <person name="Wang YS."/>
            <person name="Peng MH."/>
            <person name="Lee KT."/>
            <person name="Suzuki S."/>
            <person name="Suzuki T."/>
            <person name="Oyaizu H."/>
        </authorList>
    </citation>
    <scope>NUCLEOTIDE SEQUENCE [LARGE SCALE GENOMIC DNA]</scope>
    <source>
        <strain evidence="13">ATCC 43989 / DSM 5975 / JCM 20966 / LMG 6465 / NBRC 14845 / NCIMB 13405 / ORS 571</strain>
    </source>
</reference>
<evidence type="ECO:0000256" key="9">
    <source>
        <dbReference type="RuleBase" id="RU003346"/>
    </source>
</evidence>
<comment type="similarity">
    <text evidence="2 9">Belongs to the major facilitator superfamily. Sugar transporter (TC 2.A.1.1) family.</text>
</comment>
<accession>A8I0G5</accession>
<dbReference type="InterPro" id="IPR050814">
    <property type="entry name" value="Myo-inositol_Transporter"/>
</dbReference>
<dbReference type="PROSITE" id="PS50850">
    <property type="entry name" value="MFS"/>
    <property type="match status" value="1"/>
</dbReference>
<dbReference type="InterPro" id="IPR036259">
    <property type="entry name" value="MFS_trans_sf"/>
</dbReference>
<dbReference type="RefSeq" id="WP_012169786.1">
    <property type="nucleotide sequence ID" value="NC_009937.1"/>
</dbReference>
<dbReference type="Pfam" id="PF00083">
    <property type="entry name" value="Sugar_tr"/>
    <property type="match status" value="1"/>
</dbReference>
<dbReference type="InterPro" id="IPR005829">
    <property type="entry name" value="Sugar_transporter_CS"/>
</dbReference>
<feature type="transmembrane region" description="Helical" evidence="10">
    <location>
        <begin position="275"/>
        <end position="296"/>
    </location>
</feature>
<dbReference type="PANTHER" id="PTHR48020:SF12">
    <property type="entry name" value="PROTON MYO-INOSITOL COTRANSPORTER"/>
    <property type="match status" value="1"/>
</dbReference>
<dbReference type="InterPro" id="IPR020846">
    <property type="entry name" value="MFS_dom"/>
</dbReference>
<evidence type="ECO:0000256" key="1">
    <source>
        <dbReference type="ARBA" id="ARBA00004651"/>
    </source>
</evidence>
<feature type="transmembrane region" description="Helical" evidence="10">
    <location>
        <begin position="97"/>
        <end position="117"/>
    </location>
</feature>
<evidence type="ECO:0000313" key="13">
    <source>
        <dbReference type="Proteomes" id="UP000000270"/>
    </source>
</evidence>
<feature type="transmembrane region" description="Helical" evidence="10">
    <location>
        <begin position="43"/>
        <end position="64"/>
    </location>
</feature>
<feature type="transmembrane region" description="Helical" evidence="10">
    <location>
        <begin position="398"/>
        <end position="418"/>
    </location>
</feature>
<evidence type="ECO:0000256" key="2">
    <source>
        <dbReference type="ARBA" id="ARBA00010992"/>
    </source>
</evidence>
<dbReference type="Gene3D" id="1.20.1250.20">
    <property type="entry name" value="MFS general substrate transporter like domains"/>
    <property type="match status" value="1"/>
</dbReference>
<dbReference type="FunFam" id="1.20.1250.20:FF:000218">
    <property type="entry name" value="facilitated trehalose transporter Tret1"/>
    <property type="match status" value="1"/>
</dbReference>
<gene>
    <name evidence="12" type="ordered locus">AZC_1255</name>
</gene>
<evidence type="ECO:0000256" key="3">
    <source>
        <dbReference type="ARBA" id="ARBA00022448"/>
    </source>
</evidence>
<reference evidence="13" key="2">
    <citation type="submission" date="2007-04" db="EMBL/GenBank/DDBJ databases">
        <title>Complete genome sequence of the nitrogen-fixing bacterium Azorhizobium caulinodans ORS571.</title>
        <authorList>
            <person name="Lee K.B."/>
            <person name="Backer P.D."/>
            <person name="Aono T."/>
            <person name="Liu C.T."/>
            <person name="Suzuki S."/>
            <person name="Suzuki T."/>
            <person name="Kaneko T."/>
            <person name="Yamada M."/>
            <person name="Tabata S."/>
            <person name="Kupfer D.M."/>
            <person name="Najar F.Z."/>
            <person name="Wiley G.B."/>
            <person name="Roe B."/>
            <person name="Binnewies T."/>
            <person name="Ussery D."/>
            <person name="Vereecke D."/>
            <person name="Gevers D."/>
            <person name="Holsters M."/>
            <person name="Oyaizu H."/>
        </authorList>
    </citation>
    <scope>NUCLEOTIDE SEQUENCE [LARGE SCALE GENOMIC DNA]</scope>
    <source>
        <strain evidence="13">ATCC 43989 / DSM 5975 / JCM 20966 / LMG 6465 / NBRC 14845 / NCIMB 13405 / ORS 571</strain>
    </source>
</reference>
<dbReference type="InterPro" id="IPR005828">
    <property type="entry name" value="MFS_sugar_transport-like"/>
</dbReference>
<feature type="transmembrane region" description="Helical" evidence="10">
    <location>
        <begin position="157"/>
        <end position="176"/>
    </location>
</feature>
<dbReference type="PRINTS" id="PR00171">
    <property type="entry name" value="SUGRTRNSPORT"/>
</dbReference>
<dbReference type="GO" id="GO:0005886">
    <property type="term" value="C:plasma membrane"/>
    <property type="evidence" value="ECO:0007669"/>
    <property type="project" value="UniProtKB-SubCell"/>
</dbReference>
<evidence type="ECO:0000256" key="7">
    <source>
        <dbReference type="ARBA" id="ARBA00022989"/>
    </source>
</evidence>
<evidence type="ECO:0000259" key="11">
    <source>
        <dbReference type="PROSITE" id="PS50850"/>
    </source>
</evidence>
<dbReference type="SUPFAM" id="SSF103473">
    <property type="entry name" value="MFS general substrate transporter"/>
    <property type="match status" value="1"/>
</dbReference>
<feature type="transmembrane region" description="Helical" evidence="10">
    <location>
        <begin position="336"/>
        <end position="361"/>
    </location>
</feature>
<keyword evidence="6 10" id="KW-0812">Transmembrane</keyword>
<organism evidence="12 13">
    <name type="scientific">Azorhizobium caulinodans (strain ATCC 43989 / DSM 5975 / JCM 20966 / LMG 6465 / NBRC 14845 / NCIMB 13405 / ORS 571)</name>
    <dbReference type="NCBI Taxonomy" id="438753"/>
    <lineage>
        <taxon>Bacteria</taxon>
        <taxon>Pseudomonadati</taxon>
        <taxon>Pseudomonadota</taxon>
        <taxon>Alphaproteobacteria</taxon>
        <taxon>Hyphomicrobiales</taxon>
        <taxon>Xanthobacteraceae</taxon>
        <taxon>Azorhizobium</taxon>
    </lineage>
</organism>
<keyword evidence="5 12" id="KW-0762">Sugar transport</keyword>
<feature type="transmembrane region" description="Helical" evidence="10">
    <location>
        <begin position="308"/>
        <end position="330"/>
    </location>
</feature>
<evidence type="ECO:0000256" key="6">
    <source>
        <dbReference type="ARBA" id="ARBA00022692"/>
    </source>
</evidence>
<dbReference type="EMBL" id="AP009384">
    <property type="protein sequence ID" value="BAF87253.1"/>
    <property type="molecule type" value="Genomic_DNA"/>
</dbReference>
<keyword evidence="13" id="KW-1185">Reference proteome</keyword>
<dbReference type="KEGG" id="azc:AZC_1255"/>